<dbReference type="InterPro" id="IPR046538">
    <property type="entry name" value="DUF6603"/>
</dbReference>
<feature type="domain" description="DUF6603" evidence="2">
    <location>
        <begin position="1314"/>
        <end position="1824"/>
    </location>
</feature>
<accession>A0A8H5YYU5</accession>
<protein>
    <recommendedName>
        <fullName evidence="2">DUF6603 domain-containing protein</fullName>
    </recommendedName>
</protein>
<evidence type="ECO:0000313" key="4">
    <source>
        <dbReference type="Proteomes" id="UP000544331"/>
    </source>
</evidence>
<name>A0A8H5YYU5_9HYPO</name>
<organism evidence="3 4">
    <name type="scientific">Fusarium mundagurra</name>
    <dbReference type="NCBI Taxonomy" id="1567541"/>
    <lineage>
        <taxon>Eukaryota</taxon>
        <taxon>Fungi</taxon>
        <taxon>Dikarya</taxon>
        <taxon>Ascomycota</taxon>
        <taxon>Pezizomycotina</taxon>
        <taxon>Sordariomycetes</taxon>
        <taxon>Hypocreomycetidae</taxon>
        <taxon>Hypocreales</taxon>
        <taxon>Nectriaceae</taxon>
        <taxon>Fusarium</taxon>
        <taxon>Fusarium fujikuroi species complex</taxon>
    </lineage>
</organism>
<dbReference type="OrthoDB" id="5352492at2759"/>
<evidence type="ECO:0000313" key="3">
    <source>
        <dbReference type="EMBL" id="KAF5720091.1"/>
    </source>
</evidence>
<dbReference type="Gene3D" id="3.60.15.10">
    <property type="entry name" value="Ribonuclease Z/Hydroxyacylglutathione hydrolase-like"/>
    <property type="match status" value="1"/>
</dbReference>
<feature type="region of interest" description="Disordered" evidence="1">
    <location>
        <begin position="1291"/>
        <end position="1312"/>
    </location>
</feature>
<evidence type="ECO:0000256" key="1">
    <source>
        <dbReference type="SAM" id="MobiDB-lite"/>
    </source>
</evidence>
<gene>
    <name evidence="3" type="ORF">FMUND_4375</name>
</gene>
<sequence length="2068" mass="228977">MDTLSTKAHWRVDSYHLNTGLGDAAIHIVAYQKDKRNEARWVVWVDGGMGTNKSIGGFEASLRDIPKNYSNSSLITPLKFDVVIITHWDGDHYGGFSKFIKKITSMQHFYYTRDDRVPKTRFYWPACAARKAASFVKDVSKDLRIVHTTIGKNLYKLGVVQSGTYLLGMNLLTGNKLMDMLPSQVNSLKTLLATNKPGFEEGSNLPALYCVAVDEVVIGPHLYNGGDDTDVLWREVTTETNRSSIAVIIAWPEGRVSHYFAGDLGWLCECRIVKWLKRADQDADRIPTIKASHHGSCSSTPPLLISEFRPYNIVISAATKHFHPAKKDSLFRDMDRLSQNHAIQWIIIESVEDKDSDGRAGYRDSSGVGWDYELPSFTTKFTHGIRRSIREKWATEPFDYDLNYRSFLLRKKMKKSRKWNMRSNWDMAHRFHIPVPSSMNLPETQADLLTDFEETEYAYSFWSSMKKPQGATGSNIHRFLTTDPLDVIFNDMISQEIGLSQIPTEIPSVIPLAEHDDLTQWLKGSLGATQVSVQASTTNVKSLQFCLSNDAVNLIFDTAHAASSLPVVKTYPIGQNGVLSGNQRGLVVFGLSTRSKFQPSYTMADICGLFGALPKVHSTVLGLLGPFWHLDIENLKGERNGVWFAPYMAYNTAARLSFRLKPSTDPKLTGIIRKFFPNCKGLPVTSEERLIYKSVTHAPTDTGKEFTLMTTSSFTLLATVTLTVADSHGNDVSVILRVSCQLGGNNIVTLKVQSNNEENDFPAFISEMVWHISNSPVSIEDSLPEGFRGAMKALHFRSLSLTIGNKGLLGGQVDMEISTHLGEATNNPQNVALKFSASYERERNGSGLSLSGGLWFPITQDKQAPFSYFSDWEDVDQLVPITTDAADSLWLPGLLPEPIDVSSLPTNIPQEITEAEFFLSEEHLILSGTIESCTKYQPYEELPYLDFSEISIEAAFYWKTRRRTVDLEFRLGLVGPPYIDAPRETCTNQLVGSFSFDSDGSASKWMLSASIQDLNLGMLYQYFESDTQTLLYDILKEIEIRDLTISYASAADADPEITENTFLARGQFVISKHLSIELTFKRTAKDWKFSAGITENISNPVLLVDLATSVFGPESVIVKEIPDFLAKAEILGPNSHSPSVKFEVMKNGDSGVQLLLTARIGAIEASFIQLHKAVEGKKPEPIRYFCLTCDLPKLPPSPPLFSDFKAPFDQLGFLWTNRTLMADDLEAIARIKTPEESQKTKESQSGKKVEMEAGFHFTVLSSGVTVLDYLVGKTKAKDKLNDKSIGIGAESVAPKEDPLPGDAVDEQSPKVPFKKAQGPLSIEDIRLVYKEKTLAVRMNAIFAVGPLLFALRGFEISLEFGEKVSLSNIDLSHVHIGLDVMAASFKKPPLIIEGGLVRKKGNGEDVFAGGITIGFIPWLFQAAGFYGEKKKPGTDSTFTSALVYATLRGPLITLEFATISGITGGFGYNVGINIPNAADIYKFPLINPPAETDIMEVLDALISEDSPMWFYPEEGAMWLAAGLTITAFEMLDITAVLVAQWSPQIQFHVLGLAVADIPNAKSPFKLAHIELGFHASVDIAAGLFSVEAQLSPNSFILHPDCHLSGGFALYYWFKTTDVGREGDWVFTIGGYHSAFKVPPNYPRPPRLAISWALDNALSIKGEAYFAITPKTCMGGLHLNAVLSIGPLRAWFDAYVDFLINYAPFNFMAVGHVSIGVSYNMDVWFIHIHVSVEIGATLTLTGPPIAGVAHVEFWVFGFDIEFGKHGETINNDPLTIHQFFEIALSAGAPGDKLDHAAPHVYACLGGLISEGTKTKSESEMPWKIRGSLLVFEINAQFALNEATINDVKVPEPKDNWRDKAYAKPMREQSPLTSVLTVAITGPGSSKDAWRVKPVMKSVPEALWGKYDRRTDPTVTGNNSISELLSSDGGCARLMMGLEVRAPEPDFAHKEQLLPFNTEASMVKTVLNDPTANPRLPLPWWPLLPKHLAQDVAWTPAEPLPLPKIVGDQSNKDLGQWGAVNDAWKKSDPKPAVSAWSKLLGWKAPLKDTRPAYLSSNVHKHYLQAPRFFI</sequence>
<evidence type="ECO:0000259" key="2">
    <source>
        <dbReference type="Pfam" id="PF20248"/>
    </source>
</evidence>
<dbReference type="PANTHER" id="PTHR30619">
    <property type="entry name" value="DNA INTERNALIZATION/COMPETENCE PROTEIN COMEC/REC2"/>
    <property type="match status" value="1"/>
</dbReference>
<reference evidence="3 4" key="1">
    <citation type="submission" date="2020-05" db="EMBL/GenBank/DDBJ databases">
        <title>Identification and distribution of gene clusters putatively required for synthesis of sphingolipid metabolism inhibitors in phylogenetically diverse species of the filamentous fungus Fusarium.</title>
        <authorList>
            <person name="Kim H.-S."/>
            <person name="Busman M."/>
            <person name="Brown D.W."/>
            <person name="Divon H."/>
            <person name="Uhlig S."/>
            <person name="Proctor R.H."/>
        </authorList>
    </citation>
    <scope>NUCLEOTIDE SEQUENCE [LARGE SCALE GENOMIC DNA]</scope>
    <source>
        <strain evidence="3 4">NRRL 66235</strain>
    </source>
</reference>
<dbReference type="SUPFAM" id="SSF56281">
    <property type="entry name" value="Metallo-hydrolase/oxidoreductase"/>
    <property type="match status" value="1"/>
</dbReference>
<dbReference type="InterPro" id="IPR036866">
    <property type="entry name" value="RibonucZ/Hydroxyglut_hydro"/>
</dbReference>
<keyword evidence="4" id="KW-1185">Reference proteome</keyword>
<dbReference type="PANTHER" id="PTHR30619:SF1">
    <property type="entry name" value="RECOMBINATION PROTEIN 2"/>
    <property type="match status" value="1"/>
</dbReference>
<dbReference type="Pfam" id="PF20248">
    <property type="entry name" value="DUF6603"/>
    <property type="match status" value="1"/>
</dbReference>
<dbReference type="InterPro" id="IPR052159">
    <property type="entry name" value="Competence_DNA_uptake"/>
</dbReference>
<proteinExistence type="predicted"/>
<dbReference type="Proteomes" id="UP000544331">
    <property type="component" value="Unassembled WGS sequence"/>
</dbReference>
<comment type="caution">
    <text evidence="3">The sequence shown here is derived from an EMBL/GenBank/DDBJ whole genome shotgun (WGS) entry which is preliminary data.</text>
</comment>
<dbReference type="EMBL" id="JAAOAN010000133">
    <property type="protein sequence ID" value="KAF5720091.1"/>
    <property type="molecule type" value="Genomic_DNA"/>
</dbReference>